<dbReference type="Gene3D" id="1.10.510.10">
    <property type="entry name" value="Transferase(Phosphotransferase) domain 1"/>
    <property type="match status" value="1"/>
</dbReference>
<dbReference type="Pfam" id="PF00498">
    <property type="entry name" value="FHA"/>
    <property type="match status" value="1"/>
</dbReference>
<evidence type="ECO:0000256" key="2">
    <source>
        <dbReference type="ARBA" id="ARBA00022741"/>
    </source>
</evidence>
<dbReference type="PROSITE" id="PS50011">
    <property type="entry name" value="PROTEIN_KINASE_DOM"/>
    <property type="match status" value="1"/>
</dbReference>
<comment type="similarity">
    <text evidence="1">Belongs to the protein kinase superfamily. CAMK Ser/Thr protein kinase family. CHEK2 subfamily.</text>
</comment>
<evidence type="ECO:0000313" key="8">
    <source>
        <dbReference type="EMBL" id="TQB77320.1"/>
    </source>
</evidence>
<gene>
    <name evidence="8" type="ORF">MPDQ_002957</name>
</gene>
<evidence type="ECO:0000256" key="1">
    <source>
        <dbReference type="ARBA" id="ARBA00005575"/>
    </source>
</evidence>
<dbReference type="Proteomes" id="UP000319663">
    <property type="component" value="Unassembled WGS sequence"/>
</dbReference>
<evidence type="ECO:0000259" key="6">
    <source>
        <dbReference type="PROSITE" id="PS50006"/>
    </source>
</evidence>
<dbReference type="SUPFAM" id="SSF49879">
    <property type="entry name" value="SMAD/FHA domain"/>
    <property type="match status" value="1"/>
</dbReference>
<dbReference type="InterPro" id="IPR000719">
    <property type="entry name" value="Prot_kinase_dom"/>
</dbReference>
<evidence type="ECO:0000256" key="5">
    <source>
        <dbReference type="SAM" id="MobiDB-lite"/>
    </source>
</evidence>
<keyword evidence="9" id="KW-1185">Reference proteome</keyword>
<evidence type="ECO:0000313" key="9">
    <source>
        <dbReference type="Proteomes" id="UP000319663"/>
    </source>
</evidence>
<sequence>MDSRTYPYLPCTGTKTASSSPHSYSYSPSPSSSPVGTLSTWDPETGISTHPLKIYSDEEVFVGRDGKRCQYAINNPFISNKHLRIYTILFDRENPSDVAPLVYAQDLSLNGTLWNDIPMGKGNGSFLLSDGDTLRLSPGIILRFQQCPDNTGNATAEGCFDALQRAEMKIFKDQYAITPRKLGSGAYGRVHMAIDKEGGRQLACKIVDLRMIRRRIEKLEELKQKSSRIFQNADGHGGPSIKISKGGTAKLVAVRQMGRSASRGIREKLKVYDREARVLERLCHPNIIGVEKVIKSENTIYLFQDLVTAGDLFSFIEYKGGKVGGIEAAVIIRQVLMALDYLHDRNIVHRDLKPDNILMTSLADGCRVVLTDFGCARRVKPDIERMSTVIGTFEYSAPEVLKQSRQGYTKAVDLWSLGCITVVLLTGGSPFLDPATGAYSDELAQKCDLKRLEADLEWHKAGKRAKDFVHRLLVLDETKRMKVKQALSHCWFTNPIYKRELEELYDRSVRDWKPRPHRGSLIVELGKFSGVDRSQEDPFSDTASDSSLPEDSSIHSRDREGCDPYDGCSTTLSDPELPAFHRKGKMEEKFQLPQERKSQFSPVGRLPFSSDAWMKRNGANHSALGKHKGQDGPSMMAGSETRMTPTLGMPNIESTDRRENPPQLLPIDMEILSTINSGDPRMTGKKSRAGSNDPHCHDSDFEDQVYEEVDNLITGERQRVIYGMTTPAEARMW</sequence>
<protein>
    <recommendedName>
        <fullName evidence="10">Meiosis-specific serine/threonine-protein kinase mek1</fullName>
    </recommendedName>
</protein>
<keyword evidence="2 4" id="KW-0547">Nucleotide-binding</keyword>
<dbReference type="InterPro" id="IPR000253">
    <property type="entry name" value="FHA_dom"/>
</dbReference>
<dbReference type="STRING" id="5098.A0A507R7Q1"/>
<evidence type="ECO:0000259" key="7">
    <source>
        <dbReference type="PROSITE" id="PS50011"/>
    </source>
</evidence>
<evidence type="ECO:0000256" key="4">
    <source>
        <dbReference type="PROSITE-ProRule" id="PRU10141"/>
    </source>
</evidence>
<feature type="region of interest" description="Disordered" evidence="5">
    <location>
        <begin position="532"/>
        <end position="575"/>
    </location>
</feature>
<organism evidence="8 9">
    <name type="scientific">Monascus purpureus</name>
    <name type="common">Red mold</name>
    <name type="synonym">Monascus anka</name>
    <dbReference type="NCBI Taxonomy" id="5098"/>
    <lineage>
        <taxon>Eukaryota</taxon>
        <taxon>Fungi</taxon>
        <taxon>Dikarya</taxon>
        <taxon>Ascomycota</taxon>
        <taxon>Pezizomycotina</taxon>
        <taxon>Eurotiomycetes</taxon>
        <taxon>Eurotiomycetidae</taxon>
        <taxon>Eurotiales</taxon>
        <taxon>Aspergillaceae</taxon>
        <taxon>Monascus</taxon>
    </lineage>
</organism>
<dbReference type="InterPro" id="IPR008271">
    <property type="entry name" value="Ser/Thr_kinase_AS"/>
</dbReference>
<feature type="region of interest" description="Disordered" evidence="5">
    <location>
        <begin position="622"/>
        <end position="661"/>
    </location>
</feature>
<dbReference type="Pfam" id="PF00069">
    <property type="entry name" value="Pkinase"/>
    <property type="match status" value="1"/>
</dbReference>
<dbReference type="InterPro" id="IPR011009">
    <property type="entry name" value="Kinase-like_dom_sf"/>
</dbReference>
<dbReference type="PROSITE" id="PS00108">
    <property type="entry name" value="PROTEIN_KINASE_ST"/>
    <property type="match status" value="1"/>
</dbReference>
<feature type="domain" description="FHA" evidence="6">
    <location>
        <begin position="60"/>
        <end position="119"/>
    </location>
</feature>
<feature type="compositionally biased region" description="Low complexity" evidence="5">
    <location>
        <begin position="18"/>
        <end position="34"/>
    </location>
</feature>
<accession>A0A507R7Q1</accession>
<dbReference type="GO" id="GO:0004672">
    <property type="term" value="F:protein kinase activity"/>
    <property type="evidence" value="ECO:0007669"/>
    <property type="project" value="InterPro"/>
</dbReference>
<dbReference type="PANTHER" id="PTHR24347">
    <property type="entry name" value="SERINE/THREONINE-PROTEIN KINASE"/>
    <property type="match status" value="1"/>
</dbReference>
<evidence type="ECO:0008006" key="10">
    <source>
        <dbReference type="Google" id="ProtNLM"/>
    </source>
</evidence>
<feature type="region of interest" description="Disordered" evidence="5">
    <location>
        <begin position="1"/>
        <end position="40"/>
    </location>
</feature>
<dbReference type="PROSITE" id="PS00107">
    <property type="entry name" value="PROTEIN_KINASE_ATP"/>
    <property type="match status" value="1"/>
</dbReference>
<feature type="region of interest" description="Disordered" evidence="5">
    <location>
        <begin position="676"/>
        <end position="699"/>
    </location>
</feature>
<dbReference type="InterPro" id="IPR017441">
    <property type="entry name" value="Protein_kinase_ATP_BS"/>
</dbReference>
<reference evidence="8 9" key="1">
    <citation type="submission" date="2019-06" db="EMBL/GenBank/DDBJ databases">
        <title>Wine fermentation using esterase from Monascus purpureus.</title>
        <authorList>
            <person name="Geng C."/>
            <person name="Zhang Y."/>
        </authorList>
    </citation>
    <scope>NUCLEOTIDE SEQUENCE [LARGE SCALE GENOMIC DNA]</scope>
    <source>
        <strain evidence="8">HQ1</strain>
    </source>
</reference>
<dbReference type="GO" id="GO:0005524">
    <property type="term" value="F:ATP binding"/>
    <property type="evidence" value="ECO:0007669"/>
    <property type="project" value="UniProtKB-UniRule"/>
</dbReference>
<feature type="domain" description="Protein kinase" evidence="7">
    <location>
        <begin position="176"/>
        <end position="492"/>
    </location>
</feature>
<comment type="caution">
    <text evidence="8">The sequence shown here is derived from an EMBL/GenBank/DDBJ whole genome shotgun (WGS) entry which is preliminary data.</text>
</comment>
<dbReference type="SMART" id="SM00240">
    <property type="entry name" value="FHA"/>
    <property type="match status" value="1"/>
</dbReference>
<dbReference type="Gene3D" id="3.30.200.20">
    <property type="entry name" value="Phosphorylase Kinase, domain 1"/>
    <property type="match status" value="1"/>
</dbReference>
<dbReference type="Gene3D" id="2.60.200.20">
    <property type="match status" value="1"/>
</dbReference>
<dbReference type="SUPFAM" id="SSF56112">
    <property type="entry name" value="Protein kinase-like (PK-like)"/>
    <property type="match status" value="1"/>
</dbReference>
<proteinExistence type="inferred from homology"/>
<dbReference type="PROSITE" id="PS50006">
    <property type="entry name" value="FHA_DOMAIN"/>
    <property type="match status" value="1"/>
</dbReference>
<dbReference type="EMBL" id="VIFY01000002">
    <property type="protein sequence ID" value="TQB77320.1"/>
    <property type="molecule type" value="Genomic_DNA"/>
</dbReference>
<dbReference type="InterPro" id="IPR008984">
    <property type="entry name" value="SMAD_FHA_dom_sf"/>
</dbReference>
<dbReference type="OrthoDB" id="74764at2759"/>
<feature type="compositionally biased region" description="Polar residues" evidence="5">
    <location>
        <begin position="541"/>
        <end position="550"/>
    </location>
</feature>
<feature type="binding site" evidence="4">
    <location>
        <position position="205"/>
    </location>
    <ligand>
        <name>ATP</name>
        <dbReference type="ChEBI" id="CHEBI:30616"/>
    </ligand>
</feature>
<keyword evidence="3 4" id="KW-0067">ATP-binding</keyword>
<name>A0A507R7Q1_MONPU</name>
<feature type="compositionally biased region" description="Basic and acidic residues" evidence="5">
    <location>
        <begin position="552"/>
        <end position="562"/>
    </location>
</feature>
<dbReference type="CDD" id="cd22670">
    <property type="entry name" value="FHA_MEK1-like"/>
    <property type="match status" value="1"/>
</dbReference>
<dbReference type="SMART" id="SM00220">
    <property type="entry name" value="S_TKc"/>
    <property type="match status" value="1"/>
</dbReference>
<evidence type="ECO:0000256" key="3">
    <source>
        <dbReference type="ARBA" id="ARBA00022840"/>
    </source>
</evidence>
<dbReference type="AlphaFoldDB" id="A0A507R7Q1"/>